<gene>
    <name evidence="1" type="ORF">NECAME_05165</name>
</gene>
<dbReference type="Proteomes" id="UP000053676">
    <property type="component" value="Unassembled WGS sequence"/>
</dbReference>
<sequence>KYVHGSCVYGLKDLADLMKQPHLVAHKMYIDFQPAAFFCALKKVMYLYPGRNGYNLISSTGSSVFSLFPMFLKKYLASDLLTKMGIDA</sequence>
<dbReference type="PANTHER" id="PTHR19297">
    <property type="entry name" value="GLYCOSYLTRANSFERASE 14 FAMILY MEMBER"/>
    <property type="match status" value="1"/>
</dbReference>
<feature type="non-terminal residue" evidence="1">
    <location>
        <position position="1"/>
    </location>
</feature>
<evidence type="ECO:0000313" key="1">
    <source>
        <dbReference type="EMBL" id="ETN69586.1"/>
    </source>
</evidence>
<name>W2SL33_NECAM</name>
<protein>
    <submittedName>
        <fullName evidence="1">Uncharacterized protein</fullName>
    </submittedName>
</protein>
<dbReference type="OrthoDB" id="2019572at2759"/>
<proteinExistence type="predicted"/>
<dbReference type="KEGG" id="nai:NECAME_05165"/>
<accession>W2SL33</accession>
<dbReference type="GO" id="GO:0008375">
    <property type="term" value="F:acetylglucosaminyltransferase activity"/>
    <property type="evidence" value="ECO:0007669"/>
    <property type="project" value="TreeGrafter"/>
</dbReference>
<dbReference type="PANTHER" id="PTHR19297:SF185">
    <property type="entry name" value="BETA-1,3-GALACTOSYL-O-GLYCOSYL-GLYCOPROTEIN BETA-1,6-N-ACETYLGLUCOSAMINYLTRANSFERASE 3"/>
    <property type="match status" value="1"/>
</dbReference>
<dbReference type="AlphaFoldDB" id="W2SL33"/>
<evidence type="ECO:0000313" key="2">
    <source>
        <dbReference type="Proteomes" id="UP000053676"/>
    </source>
</evidence>
<reference evidence="2" key="1">
    <citation type="journal article" date="2014" name="Nat. Genet.">
        <title>Genome of the human hookworm Necator americanus.</title>
        <authorList>
            <person name="Tang Y.T."/>
            <person name="Gao X."/>
            <person name="Rosa B.A."/>
            <person name="Abubucker S."/>
            <person name="Hallsworth-Pepin K."/>
            <person name="Martin J."/>
            <person name="Tyagi R."/>
            <person name="Heizer E."/>
            <person name="Zhang X."/>
            <person name="Bhonagiri-Palsikar V."/>
            <person name="Minx P."/>
            <person name="Warren W.C."/>
            <person name="Wang Q."/>
            <person name="Zhan B."/>
            <person name="Hotez P.J."/>
            <person name="Sternberg P.W."/>
            <person name="Dougall A."/>
            <person name="Gaze S.T."/>
            <person name="Mulvenna J."/>
            <person name="Sotillo J."/>
            <person name="Ranganathan S."/>
            <person name="Rabelo E.M."/>
            <person name="Wilson R.K."/>
            <person name="Felgner P.L."/>
            <person name="Bethony J."/>
            <person name="Hawdon J.M."/>
            <person name="Gasser R.B."/>
            <person name="Loukas A."/>
            <person name="Mitreva M."/>
        </authorList>
    </citation>
    <scope>NUCLEOTIDE SEQUENCE [LARGE SCALE GENOMIC DNA]</scope>
</reference>
<keyword evidence="2" id="KW-1185">Reference proteome</keyword>
<dbReference type="EMBL" id="KI669074">
    <property type="protein sequence ID" value="ETN69586.1"/>
    <property type="molecule type" value="Genomic_DNA"/>
</dbReference>
<organism evidence="1 2">
    <name type="scientific">Necator americanus</name>
    <name type="common">Human hookworm</name>
    <dbReference type="NCBI Taxonomy" id="51031"/>
    <lineage>
        <taxon>Eukaryota</taxon>
        <taxon>Metazoa</taxon>
        <taxon>Ecdysozoa</taxon>
        <taxon>Nematoda</taxon>
        <taxon>Chromadorea</taxon>
        <taxon>Rhabditida</taxon>
        <taxon>Rhabditina</taxon>
        <taxon>Rhabditomorpha</taxon>
        <taxon>Strongyloidea</taxon>
        <taxon>Ancylostomatidae</taxon>
        <taxon>Bunostominae</taxon>
        <taxon>Necator</taxon>
    </lineage>
</organism>